<gene>
    <name evidence="5" type="ORF">M23134_04318</name>
</gene>
<protein>
    <recommendedName>
        <fullName evidence="2">Uridine phosphorylase</fullName>
        <ecNumber evidence="1">2.4.2.3</ecNumber>
    </recommendedName>
</protein>
<dbReference type="EC" id="2.4.2.3" evidence="1"/>
<dbReference type="GO" id="GO:0004850">
    <property type="term" value="F:uridine phosphorylase activity"/>
    <property type="evidence" value="ECO:0007669"/>
    <property type="project" value="UniProtKB-EC"/>
</dbReference>
<dbReference type="InterPro" id="IPR000845">
    <property type="entry name" value="Nucleoside_phosphorylase_d"/>
</dbReference>
<dbReference type="EMBL" id="AAWS01000003">
    <property type="protein sequence ID" value="EAY31485.1"/>
    <property type="molecule type" value="Genomic_DNA"/>
</dbReference>
<dbReference type="CDD" id="cd00436">
    <property type="entry name" value="UP_TbUP-like"/>
    <property type="match status" value="1"/>
</dbReference>
<dbReference type="Proteomes" id="UP000004095">
    <property type="component" value="Unassembled WGS sequence"/>
</dbReference>
<dbReference type="RefSeq" id="WP_002694069.1">
    <property type="nucleotide sequence ID" value="NZ_AAWS01000003.1"/>
</dbReference>
<dbReference type="SUPFAM" id="SSF53167">
    <property type="entry name" value="Purine and uridine phosphorylases"/>
    <property type="match status" value="1"/>
</dbReference>
<dbReference type="Gene3D" id="3.40.50.1580">
    <property type="entry name" value="Nucleoside phosphorylase domain"/>
    <property type="match status" value="1"/>
</dbReference>
<dbReference type="GO" id="GO:0006152">
    <property type="term" value="P:purine nucleoside catabolic process"/>
    <property type="evidence" value="ECO:0007669"/>
    <property type="project" value="TreeGrafter"/>
</dbReference>
<dbReference type="InterPro" id="IPR035994">
    <property type="entry name" value="Nucleoside_phosphorylase_sf"/>
</dbReference>
<evidence type="ECO:0000259" key="4">
    <source>
        <dbReference type="Pfam" id="PF01048"/>
    </source>
</evidence>
<accession>A1ZEH7</accession>
<dbReference type="OrthoDB" id="9772602at2"/>
<dbReference type="GO" id="GO:0005829">
    <property type="term" value="C:cytosol"/>
    <property type="evidence" value="ECO:0007669"/>
    <property type="project" value="TreeGrafter"/>
</dbReference>
<evidence type="ECO:0000256" key="3">
    <source>
        <dbReference type="ARBA" id="ARBA00048447"/>
    </source>
</evidence>
<keyword evidence="6" id="KW-1185">Reference proteome</keyword>
<name>A1ZEH7_MICM2</name>
<evidence type="ECO:0000313" key="5">
    <source>
        <dbReference type="EMBL" id="EAY31485.1"/>
    </source>
</evidence>
<dbReference type="PANTHER" id="PTHR43691:SF11">
    <property type="entry name" value="FI09636P-RELATED"/>
    <property type="match status" value="1"/>
</dbReference>
<comment type="catalytic activity">
    <reaction evidence="3">
        <text>uridine + phosphate = alpha-D-ribose 1-phosphate + uracil</text>
        <dbReference type="Rhea" id="RHEA:24388"/>
        <dbReference type="ChEBI" id="CHEBI:16704"/>
        <dbReference type="ChEBI" id="CHEBI:17568"/>
        <dbReference type="ChEBI" id="CHEBI:43474"/>
        <dbReference type="ChEBI" id="CHEBI:57720"/>
        <dbReference type="EC" id="2.4.2.3"/>
    </reaction>
</comment>
<feature type="domain" description="Nucleoside phosphorylase" evidence="4">
    <location>
        <begin position="31"/>
        <end position="259"/>
    </location>
</feature>
<comment type="caution">
    <text evidence="5">The sequence shown here is derived from an EMBL/GenBank/DDBJ whole genome shotgun (WGS) entry which is preliminary data.</text>
</comment>
<organism evidence="5 6">
    <name type="scientific">Microscilla marina ATCC 23134</name>
    <dbReference type="NCBI Taxonomy" id="313606"/>
    <lineage>
        <taxon>Bacteria</taxon>
        <taxon>Pseudomonadati</taxon>
        <taxon>Bacteroidota</taxon>
        <taxon>Cytophagia</taxon>
        <taxon>Cytophagales</taxon>
        <taxon>Microscillaceae</taxon>
        <taxon>Microscilla</taxon>
    </lineage>
</organism>
<evidence type="ECO:0000313" key="6">
    <source>
        <dbReference type="Proteomes" id="UP000004095"/>
    </source>
</evidence>
<evidence type="ECO:0000256" key="1">
    <source>
        <dbReference type="ARBA" id="ARBA00011888"/>
    </source>
</evidence>
<sequence>MQPIPSSELILSPNGSIYHLHLLPEQIADTILTVGDPNRVEMVSRYFDKIELRIQKREFVTHTGLLNGKRVTVISSGMGTDNIEILMTELDALVNIDLKTRTPNPSTRSLSIIRLGTSGALQQDIPLDSLLVSEYGIGLDTLMCFYNLPQTENEMAIGKKLQQNLALPFTPYAVACDTDLKKQFAFDMLPGNTLTCPGFYAPQGRKLRLSPKNSEYIEKLVNFNHKNFKLTNFEMETSGYYAMAKLLGHKILSVNAIIASRINHQFSSNPQKVIERMIETVLERV</sequence>
<dbReference type="PANTHER" id="PTHR43691">
    <property type="entry name" value="URIDINE PHOSPHORYLASE"/>
    <property type="match status" value="1"/>
</dbReference>
<proteinExistence type="predicted"/>
<evidence type="ECO:0000256" key="2">
    <source>
        <dbReference type="ARBA" id="ARBA00021980"/>
    </source>
</evidence>
<dbReference type="eggNOG" id="COG2820">
    <property type="taxonomic scope" value="Bacteria"/>
</dbReference>
<dbReference type="AlphaFoldDB" id="A1ZEH7"/>
<reference evidence="5 6" key="1">
    <citation type="submission" date="2007-01" db="EMBL/GenBank/DDBJ databases">
        <authorList>
            <person name="Haygood M."/>
            <person name="Podell S."/>
            <person name="Anderson C."/>
            <person name="Hopkinson B."/>
            <person name="Roe K."/>
            <person name="Barbeau K."/>
            <person name="Gaasterland T."/>
            <person name="Ferriera S."/>
            <person name="Johnson J."/>
            <person name="Kravitz S."/>
            <person name="Beeson K."/>
            <person name="Sutton G."/>
            <person name="Rogers Y.-H."/>
            <person name="Friedman R."/>
            <person name="Frazier M."/>
            <person name="Venter J.C."/>
        </authorList>
    </citation>
    <scope>NUCLEOTIDE SEQUENCE [LARGE SCALE GENOMIC DNA]</scope>
    <source>
        <strain evidence="5 6">ATCC 23134</strain>
    </source>
</reference>
<dbReference type="Pfam" id="PF01048">
    <property type="entry name" value="PNP_UDP_1"/>
    <property type="match status" value="1"/>
</dbReference>
<dbReference type="GO" id="GO:0004731">
    <property type="term" value="F:purine-nucleoside phosphorylase activity"/>
    <property type="evidence" value="ECO:0007669"/>
    <property type="project" value="TreeGrafter"/>
</dbReference>